<comment type="cofactor">
    <cofactor evidence="13">
        <name>Fe cation</name>
        <dbReference type="ChEBI" id="CHEBI:24875"/>
    </cofactor>
    <text evidence="13">Binds 1 Fe cation per subunit.</text>
</comment>
<comment type="catalytic activity">
    <reaction evidence="9">
        <text>L-cysteine + O2 = 3-sulfino-L-alanine + H(+)</text>
        <dbReference type="Rhea" id="RHEA:20441"/>
        <dbReference type="ChEBI" id="CHEBI:15378"/>
        <dbReference type="ChEBI" id="CHEBI:15379"/>
        <dbReference type="ChEBI" id="CHEBI:35235"/>
        <dbReference type="ChEBI" id="CHEBI:61085"/>
        <dbReference type="EC" id="1.13.11.20"/>
    </reaction>
    <physiologicalReaction direction="left-to-right" evidence="9">
        <dbReference type="Rhea" id="RHEA:20442"/>
    </physiologicalReaction>
</comment>
<dbReference type="CDD" id="cd10548">
    <property type="entry name" value="cupin_CDO"/>
    <property type="match status" value="1"/>
</dbReference>
<evidence type="ECO:0000256" key="13">
    <source>
        <dbReference type="RuleBase" id="RU366010"/>
    </source>
</evidence>
<keyword evidence="7 13" id="KW-0560">Oxidoreductase</keyword>
<dbReference type="UniPathway" id="UPA00012">
    <property type="reaction ID" value="UER00537"/>
</dbReference>
<evidence type="ECO:0000256" key="11">
    <source>
        <dbReference type="PIRSR" id="PIRSR610300-50"/>
    </source>
</evidence>
<feature type="cross-link" description="3'-(S-cysteinyl)-tyrosine (Cys-Tyr)" evidence="11">
    <location>
        <begin position="133"/>
        <end position="198"/>
    </location>
</feature>
<dbReference type="GO" id="GO:0019448">
    <property type="term" value="P:L-cysteine catabolic process"/>
    <property type="evidence" value="ECO:0007669"/>
    <property type="project" value="TreeGrafter"/>
</dbReference>
<feature type="binding site" evidence="12">
    <location>
        <position position="126"/>
    </location>
    <ligand>
        <name>Fe cation</name>
        <dbReference type="ChEBI" id="CHEBI:24875"/>
        <note>catalytic</note>
    </ligand>
</feature>
<comment type="function">
    <text evidence="10">Catalyzes the oxidation of cysteine to cysteine sulfinic acid with addition of molecular dioxygen.</text>
</comment>
<evidence type="ECO:0000256" key="7">
    <source>
        <dbReference type="ARBA" id="ARBA00023002"/>
    </source>
</evidence>
<dbReference type="GO" id="GO:0017172">
    <property type="term" value="F:cysteine dioxygenase activity"/>
    <property type="evidence" value="ECO:0007669"/>
    <property type="project" value="UniProtKB-UniRule"/>
</dbReference>
<dbReference type="InterPro" id="IPR010300">
    <property type="entry name" value="CDO_1"/>
</dbReference>
<evidence type="ECO:0000256" key="9">
    <source>
        <dbReference type="ARBA" id="ARBA00024284"/>
    </source>
</evidence>
<dbReference type="FunFam" id="2.60.120.10:FF:000045">
    <property type="entry name" value="Cysteine dioxygenase 1"/>
    <property type="match status" value="1"/>
</dbReference>
<comment type="cofactor">
    <cofactor evidence="1">
        <name>Ni(2+)</name>
        <dbReference type="ChEBI" id="CHEBI:49786"/>
    </cofactor>
</comment>
<evidence type="ECO:0000256" key="12">
    <source>
        <dbReference type="PIRSR" id="PIRSR610300-51"/>
    </source>
</evidence>
<dbReference type="EMBL" id="VFJC01000009">
    <property type="protein sequence ID" value="KAB5567507.1"/>
    <property type="molecule type" value="Genomic_DNA"/>
</dbReference>
<feature type="binding site" evidence="12">
    <location>
        <position position="128"/>
    </location>
    <ligand>
        <name>Fe cation</name>
        <dbReference type="ChEBI" id="CHEBI:24875"/>
        <note>catalytic</note>
    </ligand>
</feature>
<keyword evidence="8 12" id="KW-0408">Iron</keyword>
<evidence type="ECO:0000256" key="1">
    <source>
        <dbReference type="ARBA" id="ARBA00001967"/>
    </source>
</evidence>
<dbReference type="Pfam" id="PF05995">
    <property type="entry name" value="CDO_I"/>
    <property type="match status" value="1"/>
</dbReference>
<evidence type="ECO:0000313" key="14">
    <source>
        <dbReference type="EMBL" id="KAB5567507.1"/>
    </source>
</evidence>
<evidence type="ECO:0000256" key="5">
    <source>
        <dbReference type="ARBA" id="ARBA00022784"/>
    </source>
</evidence>
<keyword evidence="15" id="KW-1185">Reference proteome</keyword>
<dbReference type="InterPro" id="IPR014710">
    <property type="entry name" value="RmlC-like_jellyroll"/>
</dbReference>
<reference evidence="14 15" key="1">
    <citation type="submission" date="2019-06" db="EMBL/GenBank/DDBJ databases">
        <title>A chromosome-scale genome assembly of the striped catfish, Pangasianodon hypophthalmus.</title>
        <authorList>
            <person name="Wen M."/>
            <person name="Zahm M."/>
            <person name="Roques C."/>
            <person name="Cabau C."/>
            <person name="Klopp C."/>
            <person name="Donnadieu C."/>
            <person name="Jouanno E."/>
            <person name="Avarre J.-C."/>
            <person name="Campet M."/>
            <person name="Ha T.T.T."/>
            <person name="Dugue R."/>
            <person name="Lampietro C."/>
            <person name="Louis A."/>
            <person name="Herpin A."/>
            <person name="Echchiki A."/>
            <person name="Berthelot C."/>
            <person name="Parey E."/>
            <person name="Roest-Crollius H."/>
            <person name="Braasch I."/>
            <person name="Postlethwait J."/>
            <person name="Bobe J."/>
            <person name="Montfort J."/>
            <person name="Bouchez O."/>
            <person name="Begum T."/>
            <person name="Schartl M."/>
            <person name="Guiguen Y."/>
        </authorList>
    </citation>
    <scope>NUCLEOTIDE SEQUENCE [LARGE SCALE GENOMIC DNA]</scope>
    <source>
        <strain evidence="14 15">Indonesia</strain>
        <tissue evidence="14">Blood</tissue>
    </source>
</reference>
<dbReference type="AlphaFoldDB" id="A0A5N5NKG6"/>
<feature type="binding site" evidence="12">
    <location>
        <position position="181"/>
    </location>
    <ligand>
        <name>Fe cation</name>
        <dbReference type="ChEBI" id="CHEBI:24875"/>
        <note>catalytic</note>
    </ligand>
</feature>
<dbReference type="SUPFAM" id="SSF51182">
    <property type="entry name" value="RmlC-like cupins"/>
    <property type="match status" value="1"/>
</dbReference>
<evidence type="ECO:0000313" key="15">
    <source>
        <dbReference type="Proteomes" id="UP000327468"/>
    </source>
</evidence>
<keyword evidence="6 13" id="KW-0223">Dioxygenase</keyword>
<organism evidence="14 15">
    <name type="scientific">Pangasianodon hypophthalmus</name>
    <name type="common">Striped catfish</name>
    <name type="synonym">Helicophagus hypophthalmus</name>
    <dbReference type="NCBI Taxonomy" id="310915"/>
    <lineage>
        <taxon>Eukaryota</taxon>
        <taxon>Metazoa</taxon>
        <taxon>Chordata</taxon>
        <taxon>Craniata</taxon>
        <taxon>Vertebrata</taxon>
        <taxon>Euteleostomi</taxon>
        <taxon>Actinopterygii</taxon>
        <taxon>Neopterygii</taxon>
        <taxon>Teleostei</taxon>
        <taxon>Ostariophysi</taxon>
        <taxon>Siluriformes</taxon>
        <taxon>Pangasiidae</taxon>
        <taxon>Pangasianodon</taxon>
    </lineage>
</organism>
<protein>
    <recommendedName>
        <fullName evidence="13">Cysteine dioxygenase</fullName>
        <ecNumber evidence="13">1.13.11.20</ecNumber>
    </recommendedName>
</protein>
<name>A0A5N5NKG6_PANHP</name>
<evidence type="ECO:0000256" key="4">
    <source>
        <dbReference type="ARBA" id="ARBA00022723"/>
    </source>
</evidence>
<evidence type="ECO:0000256" key="8">
    <source>
        <dbReference type="ARBA" id="ARBA00023004"/>
    </source>
</evidence>
<dbReference type="Gene3D" id="2.60.120.10">
    <property type="entry name" value="Jelly Rolls"/>
    <property type="match status" value="1"/>
</dbReference>
<dbReference type="PANTHER" id="PTHR12918:SF1">
    <property type="entry name" value="CYSTEINE DIOXYGENASE TYPE 1"/>
    <property type="match status" value="1"/>
</dbReference>
<comment type="pathway">
    <text evidence="2 13">Organosulfur biosynthesis; taurine biosynthesis; hypotaurine from L-cysteine: step 1/2.</text>
</comment>
<proteinExistence type="inferred from homology"/>
<evidence type="ECO:0000256" key="10">
    <source>
        <dbReference type="ARBA" id="ARBA00033725"/>
    </source>
</evidence>
<evidence type="ECO:0000256" key="2">
    <source>
        <dbReference type="ARBA" id="ARBA00004759"/>
    </source>
</evidence>
<evidence type="ECO:0000256" key="3">
    <source>
        <dbReference type="ARBA" id="ARBA00006622"/>
    </source>
</evidence>
<dbReference type="GO" id="GO:0042412">
    <property type="term" value="P:taurine biosynthetic process"/>
    <property type="evidence" value="ECO:0007669"/>
    <property type="project" value="UniProtKB-UniRule"/>
</dbReference>
<accession>A0A5N5NKG6</accession>
<dbReference type="PANTHER" id="PTHR12918">
    <property type="entry name" value="CYSTEINE DIOXYGENASE"/>
    <property type="match status" value="1"/>
</dbReference>
<evidence type="ECO:0000256" key="6">
    <source>
        <dbReference type="ARBA" id="ARBA00022964"/>
    </source>
</evidence>
<gene>
    <name evidence="14" type="ORF">PHYPO_G00233560</name>
</gene>
<sequence>MEILPPLKQSGTVHEVVLKSINAGRAHSGPLASQETDAGKMEHTEMVKPETLDDLIQILHQIFESDSVNIEEVQSIMEAYESKPQEWKKFAKFDQYRYTRNLIDEGNGKFNLMILCWGEGHGSSIHDHADSHCFMKLLQGQLKETLFKWPDGKMHGDMVQKSQRVLQENQCAYINDSIGLHRVENVSHTECAASLHLYSPPFQYCRTFDQRTGHKNTVKMTFWSKYGERTPIETTVSQENN</sequence>
<keyword evidence="5 11" id="KW-0883">Thioether bond</keyword>
<comment type="caution">
    <text evidence="14">The sequence shown here is derived from an EMBL/GenBank/DDBJ whole genome shotgun (WGS) entry which is preliminary data.</text>
</comment>
<comment type="similarity">
    <text evidence="3 13">Belongs to the cysteine dioxygenase family.</text>
</comment>
<dbReference type="InterPro" id="IPR011051">
    <property type="entry name" value="RmlC_Cupin_sf"/>
</dbReference>
<dbReference type="EC" id="1.13.11.20" evidence="13"/>
<dbReference type="Proteomes" id="UP000327468">
    <property type="component" value="Chromosome 8"/>
</dbReference>
<keyword evidence="4 12" id="KW-0479">Metal-binding</keyword>
<dbReference type="GO" id="GO:0008198">
    <property type="term" value="F:ferrous iron binding"/>
    <property type="evidence" value="ECO:0007669"/>
    <property type="project" value="UniProtKB-ARBA"/>
</dbReference>